<gene>
    <name evidence="2" type="ORF">ABL78_5693</name>
</gene>
<feature type="compositionally biased region" description="Polar residues" evidence="1">
    <location>
        <begin position="973"/>
        <end position="989"/>
    </location>
</feature>
<dbReference type="OrthoDB" id="264691at2759"/>
<feature type="compositionally biased region" description="Polar residues" evidence="1">
    <location>
        <begin position="1149"/>
        <end position="1161"/>
    </location>
</feature>
<evidence type="ECO:0000256" key="1">
    <source>
        <dbReference type="SAM" id="MobiDB-lite"/>
    </source>
</evidence>
<proteinExistence type="predicted"/>
<feature type="compositionally biased region" description="Basic and acidic residues" evidence="1">
    <location>
        <begin position="1052"/>
        <end position="1064"/>
    </location>
</feature>
<feature type="compositionally biased region" description="Polar residues" evidence="1">
    <location>
        <begin position="718"/>
        <end position="729"/>
    </location>
</feature>
<feature type="region of interest" description="Disordered" evidence="1">
    <location>
        <begin position="1005"/>
        <end position="1068"/>
    </location>
</feature>
<feature type="compositionally biased region" description="Polar residues" evidence="1">
    <location>
        <begin position="1104"/>
        <end position="1117"/>
    </location>
</feature>
<protein>
    <submittedName>
        <fullName evidence="2">Uncharacterized protein</fullName>
    </submittedName>
</protein>
<dbReference type="EMBL" id="LJSK01000200">
    <property type="protein sequence ID" value="KPI85240.1"/>
    <property type="molecule type" value="Genomic_DNA"/>
</dbReference>
<feature type="compositionally biased region" description="Polar residues" evidence="1">
    <location>
        <begin position="910"/>
        <end position="926"/>
    </location>
</feature>
<feature type="compositionally biased region" description="Basic residues" evidence="1">
    <location>
        <begin position="1123"/>
        <end position="1133"/>
    </location>
</feature>
<reference evidence="2 3" key="1">
    <citation type="journal article" date="2015" name="PLoS Pathog.">
        <title>Leptomonas seymouri: Adaptations to the Dixenous Life Cycle Analyzed by Genome Sequencing, Transcriptome Profiling and Co-infection with Leishmania donovani.</title>
        <authorList>
            <person name="Kraeva N."/>
            <person name="Butenko A."/>
            <person name="Hlavacova J."/>
            <person name="Kostygov A."/>
            <person name="Myskova J."/>
            <person name="Grybchuk D."/>
            <person name="Lestinova T."/>
            <person name="Votypka J."/>
            <person name="Volf P."/>
            <person name="Opperdoes F."/>
            <person name="Flegontov P."/>
            <person name="Lukes J."/>
            <person name="Yurchenko V."/>
        </authorList>
    </citation>
    <scope>NUCLEOTIDE SEQUENCE [LARGE SCALE GENOMIC DNA]</scope>
    <source>
        <strain evidence="2 3">ATCC 30220</strain>
    </source>
</reference>
<organism evidence="2 3">
    <name type="scientific">Leptomonas seymouri</name>
    <dbReference type="NCBI Taxonomy" id="5684"/>
    <lineage>
        <taxon>Eukaryota</taxon>
        <taxon>Discoba</taxon>
        <taxon>Euglenozoa</taxon>
        <taxon>Kinetoplastea</taxon>
        <taxon>Metakinetoplastina</taxon>
        <taxon>Trypanosomatida</taxon>
        <taxon>Trypanosomatidae</taxon>
        <taxon>Leishmaniinae</taxon>
        <taxon>Leptomonas</taxon>
    </lineage>
</organism>
<feature type="region of interest" description="Disordered" evidence="1">
    <location>
        <begin position="564"/>
        <end position="609"/>
    </location>
</feature>
<name>A0A0N1IJ13_LEPSE</name>
<feature type="compositionally biased region" description="Polar residues" evidence="1">
    <location>
        <begin position="787"/>
        <end position="799"/>
    </location>
</feature>
<feature type="compositionally biased region" description="Polar residues" evidence="1">
    <location>
        <begin position="348"/>
        <end position="363"/>
    </location>
</feature>
<feature type="compositionally biased region" description="Low complexity" evidence="1">
    <location>
        <begin position="496"/>
        <end position="506"/>
    </location>
</feature>
<feature type="compositionally biased region" description="Polar residues" evidence="1">
    <location>
        <begin position="854"/>
        <end position="863"/>
    </location>
</feature>
<feature type="region of interest" description="Disordered" evidence="1">
    <location>
        <begin position="493"/>
        <end position="520"/>
    </location>
</feature>
<feature type="compositionally biased region" description="Polar residues" evidence="1">
    <location>
        <begin position="416"/>
        <end position="434"/>
    </location>
</feature>
<dbReference type="VEuPathDB" id="TriTrypDB:Lsey_0200_0050"/>
<accession>A0A0N1IJ13</accession>
<evidence type="ECO:0000313" key="3">
    <source>
        <dbReference type="Proteomes" id="UP000038009"/>
    </source>
</evidence>
<sequence length="1174" mass="125903">MDITPSSSRALRQRLKSLFSSYSTVEADAITAGVHAPVPKLTKSSFVTCIDALARRSTFQGIFIGSESDTAIREAAAQLQTSATQEILWKAALAYDGNRAAQHPPVNVDATNELASNDHFAEDDFFGETCYRSGRACHSASRSVNTFTDRFAEGTKNVSWRGFEAAVVLYLFDQHHFVHSFLSSEIAALRCPRAVRRAEESDKEMRTNAEKALAIKGLSSPSGKVMRTPTAATQAASARISPFSDTCGATDVRAAPDFEPLHSQSIGMPAVQRRTGAGKEESAAESRSSSHTSDGSPRCELFFFADAVTPPRKGIFDTAAAVSGYSAQQEHVLSLGNAVGGRHLPLSRASSTKLQVSSPNTYTPKRREQVSQLGGDYKPSADHLDSPTPPLMRKPTQREGDELLTQHHIDPPQAKFASSNQSPNVTSVCSTSQTQKPVLARLQSTNNGGSKAETCPCLPTASFSVSVSASSSSSYGQNTHAAAVAPTTASILGLCPPHRTSSASPSPRRPEDLRGTTEAEEAALITTGKPAWVVAAPLCLDAHSGGLRLRSPFELNATPAQFTVKASPHPRKSKERNPAFTKIPEPTMRNTISNPDSGAAPTAEAEVKRPKLACASGKARGQRRVYTTRRPHTGVKKAAAAAQGITAAATTTAAVAAGSQEPLCVAQRHMPARASLGWNREPPIDVEPPPTTRNEEALFSRRTSSPSPCIPPGAGGVEQQQHGQCSDGRSGTVEHAVDGRRTTALPVQLVDGMMAGLEGRGGGRARSWQPDEVSHASPEKLPPSPLAQEQRTALRTPSPSLREGLWEEDTENFPCTQPQQPPTQTSRRHSHQQALVPQSSPLPSTREPFAPASEASSRHTSATLEVATQPPFTAAPTMGEREGRGSRRLPAVRRATAPSPTPTPRDEWNDSTARPSAFSTRNSVIPAQSPELALPTPPPPSSQTSAPQPKPQQAHRELQQSTPAVAAAPPSQPRQKQYSQCTRAPSPSQLIGVPRILSSSFTSPLSVRASLGSASPRQYSANPSFTSQHRQGSSNEKRQRQLVSRTAAHTDPQAEMKAMEEGSCRRTPARHWSPETADMFSQTPTNLPSSVVRQHEPSRFMMTTPRQAPQQQQNEVTTPPPRLSHRARVRSSSRRGCAGFWTPPRVPQTRVQVSPSGSLQVTPRRRAPSTSSLI</sequence>
<feature type="compositionally biased region" description="Basic and acidic residues" evidence="1">
    <location>
        <begin position="508"/>
        <end position="517"/>
    </location>
</feature>
<feature type="compositionally biased region" description="Polar residues" evidence="1">
    <location>
        <begin position="1012"/>
        <end position="1034"/>
    </location>
</feature>
<comment type="caution">
    <text evidence="2">The sequence shown here is derived from an EMBL/GenBank/DDBJ whole genome shotgun (WGS) entry which is preliminary data.</text>
</comment>
<dbReference type="AlphaFoldDB" id="A0A0N1IJ13"/>
<keyword evidence="3" id="KW-1185">Reference proteome</keyword>
<dbReference type="Proteomes" id="UP000038009">
    <property type="component" value="Unassembled WGS sequence"/>
</dbReference>
<feature type="region of interest" description="Disordered" evidence="1">
    <location>
        <begin position="1103"/>
        <end position="1174"/>
    </location>
</feature>
<feature type="region of interest" description="Disordered" evidence="1">
    <location>
        <begin position="677"/>
        <end position="990"/>
    </location>
</feature>
<feature type="region of interest" description="Disordered" evidence="1">
    <location>
        <begin position="220"/>
        <end position="239"/>
    </location>
</feature>
<evidence type="ECO:0000313" key="2">
    <source>
        <dbReference type="EMBL" id="KPI85240.1"/>
    </source>
</evidence>
<dbReference type="OMA" id="SCALRKR"/>
<feature type="region of interest" description="Disordered" evidence="1">
    <location>
        <begin position="413"/>
        <end position="434"/>
    </location>
</feature>
<feature type="region of interest" description="Disordered" evidence="1">
    <location>
        <begin position="344"/>
        <end position="396"/>
    </location>
</feature>
<feature type="compositionally biased region" description="Low complexity" evidence="1">
    <location>
        <begin position="816"/>
        <end position="825"/>
    </location>
</feature>
<feature type="region of interest" description="Disordered" evidence="1">
    <location>
        <begin position="267"/>
        <end position="296"/>
    </location>
</feature>
<feature type="compositionally biased region" description="Polar residues" evidence="1">
    <location>
        <begin position="832"/>
        <end position="843"/>
    </location>
</feature>